<feature type="transmembrane region" description="Helical" evidence="7">
    <location>
        <begin position="200"/>
        <end position="218"/>
    </location>
</feature>
<evidence type="ECO:0000259" key="8">
    <source>
        <dbReference type="PROSITE" id="PS50850"/>
    </source>
</evidence>
<dbReference type="InterPro" id="IPR036259">
    <property type="entry name" value="MFS_trans_sf"/>
</dbReference>
<dbReference type="PANTHER" id="PTHR23517:SF3">
    <property type="entry name" value="INTEGRAL MEMBRANE TRANSPORT PROTEIN"/>
    <property type="match status" value="1"/>
</dbReference>
<dbReference type="GO" id="GO:0022857">
    <property type="term" value="F:transmembrane transporter activity"/>
    <property type="evidence" value="ECO:0007669"/>
    <property type="project" value="InterPro"/>
</dbReference>
<evidence type="ECO:0000256" key="1">
    <source>
        <dbReference type="ARBA" id="ARBA00004651"/>
    </source>
</evidence>
<dbReference type="InterPro" id="IPR011701">
    <property type="entry name" value="MFS"/>
</dbReference>
<dbReference type="Pfam" id="PF07690">
    <property type="entry name" value="MFS_1"/>
    <property type="match status" value="1"/>
</dbReference>
<feature type="transmembrane region" description="Helical" evidence="7">
    <location>
        <begin position="127"/>
        <end position="145"/>
    </location>
</feature>
<dbReference type="PROSITE" id="PS50850">
    <property type="entry name" value="MFS"/>
    <property type="match status" value="1"/>
</dbReference>
<dbReference type="Gene3D" id="1.20.1250.20">
    <property type="entry name" value="MFS general substrate transporter like domains"/>
    <property type="match status" value="2"/>
</dbReference>
<keyword evidence="5 7" id="KW-1133">Transmembrane helix</keyword>
<dbReference type="InterPro" id="IPR020846">
    <property type="entry name" value="MFS_dom"/>
</dbReference>
<evidence type="ECO:0000313" key="9">
    <source>
        <dbReference type="EMBL" id="RKD97173.1"/>
    </source>
</evidence>
<protein>
    <submittedName>
        <fullName evidence="9">Sugar phosphate permease</fullName>
    </submittedName>
</protein>
<dbReference type="InterPro" id="IPR050171">
    <property type="entry name" value="MFS_Transporters"/>
</dbReference>
<dbReference type="AlphaFoldDB" id="A0A3R7HJR1"/>
<evidence type="ECO:0000256" key="2">
    <source>
        <dbReference type="ARBA" id="ARBA00022448"/>
    </source>
</evidence>
<keyword evidence="3" id="KW-1003">Cell membrane</keyword>
<evidence type="ECO:0000256" key="7">
    <source>
        <dbReference type="SAM" id="Phobius"/>
    </source>
</evidence>
<evidence type="ECO:0000256" key="4">
    <source>
        <dbReference type="ARBA" id="ARBA00022692"/>
    </source>
</evidence>
<feature type="transmembrane region" description="Helical" evidence="7">
    <location>
        <begin position="285"/>
        <end position="305"/>
    </location>
</feature>
<comment type="subcellular location">
    <subcellularLocation>
        <location evidence="1">Cell membrane</location>
        <topology evidence="1">Multi-pass membrane protein</topology>
    </subcellularLocation>
</comment>
<proteinExistence type="predicted"/>
<feature type="transmembrane region" description="Helical" evidence="7">
    <location>
        <begin position="72"/>
        <end position="91"/>
    </location>
</feature>
<reference evidence="9 10" key="1">
    <citation type="submission" date="2018-09" db="EMBL/GenBank/DDBJ databases">
        <title>Genomic Encyclopedia of Archaeal and Bacterial Type Strains, Phase II (KMG-II): from individual species to whole genera.</title>
        <authorList>
            <person name="Goeker M."/>
        </authorList>
    </citation>
    <scope>NUCLEOTIDE SEQUENCE [LARGE SCALE GENOMIC DNA]</scope>
    <source>
        <strain evidence="9 10">DSM 13151</strain>
    </source>
</reference>
<evidence type="ECO:0000256" key="5">
    <source>
        <dbReference type="ARBA" id="ARBA00022989"/>
    </source>
</evidence>
<organism evidence="9 10">
    <name type="scientific">Halopiger aswanensis</name>
    <dbReference type="NCBI Taxonomy" id="148449"/>
    <lineage>
        <taxon>Archaea</taxon>
        <taxon>Methanobacteriati</taxon>
        <taxon>Methanobacteriota</taxon>
        <taxon>Stenosarchaea group</taxon>
        <taxon>Halobacteria</taxon>
        <taxon>Halobacteriales</taxon>
        <taxon>Natrialbaceae</taxon>
        <taxon>Halopiger</taxon>
    </lineage>
</organism>
<feature type="transmembrane region" description="Helical" evidence="7">
    <location>
        <begin position="42"/>
        <end position="60"/>
    </location>
</feature>
<evidence type="ECO:0000256" key="6">
    <source>
        <dbReference type="ARBA" id="ARBA00023136"/>
    </source>
</evidence>
<accession>A0A3R7HJR1</accession>
<name>A0A3R7HJR1_9EURY</name>
<gene>
    <name evidence="9" type="ORF">ATJ93_0154</name>
</gene>
<feature type="transmembrane region" description="Helical" evidence="7">
    <location>
        <begin position="381"/>
        <end position="399"/>
    </location>
</feature>
<feature type="transmembrane region" description="Helical" evidence="7">
    <location>
        <begin position="103"/>
        <end position="121"/>
    </location>
</feature>
<dbReference type="Proteomes" id="UP000283805">
    <property type="component" value="Unassembled WGS sequence"/>
</dbReference>
<dbReference type="GO" id="GO:0005886">
    <property type="term" value="C:plasma membrane"/>
    <property type="evidence" value="ECO:0007669"/>
    <property type="project" value="UniProtKB-SubCell"/>
</dbReference>
<feature type="transmembrane region" description="Helical" evidence="7">
    <location>
        <begin position="257"/>
        <end position="279"/>
    </location>
</feature>
<feature type="transmembrane region" description="Helical" evidence="7">
    <location>
        <begin position="341"/>
        <end position="360"/>
    </location>
</feature>
<comment type="caution">
    <text evidence="9">The sequence shown here is derived from an EMBL/GenBank/DDBJ whole genome shotgun (WGS) entry which is preliminary data.</text>
</comment>
<feature type="transmembrane region" description="Helical" evidence="7">
    <location>
        <begin position="317"/>
        <end position="335"/>
    </location>
</feature>
<feature type="domain" description="Major facilitator superfamily (MFS) profile" evidence="8">
    <location>
        <begin position="42"/>
        <end position="434"/>
    </location>
</feature>
<keyword evidence="6 7" id="KW-0472">Membrane</keyword>
<sequence length="449" mass="47060">MTTGVGDADRNRWFLVTRRRYTDRNAMESVSTTVRRLVRFDVLALTAAIWFLAKFLRYAFPPLFGAFQTSYGVSNATLGTAFTGFMLVYAVMQFPSGVLADRLGSVVVVTAGALIAATAALTLTVDAPFAVLVAAMLVMGGGTGVHKTVSVRLLSRAYPERTGRALGVLDTVGTFSGVVAPTAVIAVAGLTFAFGESWRLIFLGGGLVGLTLAALFRVRVPKRVPDETTADGPTGGVDAIDLGTYTRLLRNRRFATFALLTVLFSFTYNGLVAFIPLYLTDAAGFTDATASLLYSLFFLVSFVQLGTGELSDRLGRLPIIACSLGVAAVALIAFISLTGTAGPLLLGGTLVAVGVGSHGFRPVRGAYLMTVIPDDIAGGGLGAVRTLLMGAGAIAPAIVGTVSEVADFRSAFWLLAATVTGATALAVFLLATDRGVDRYLRAVRSIARR</sequence>
<feature type="transmembrane region" description="Helical" evidence="7">
    <location>
        <begin position="166"/>
        <end position="194"/>
    </location>
</feature>
<keyword evidence="4 7" id="KW-0812">Transmembrane</keyword>
<evidence type="ECO:0000313" key="10">
    <source>
        <dbReference type="Proteomes" id="UP000283805"/>
    </source>
</evidence>
<dbReference type="EMBL" id="RAPO01000001">
    <property type="protein sequence ID" value="RKD97173.1"/>
    <property type="molecule type" value="Genomic_DNA"/>
</dbReference>
<dbReference type="PANTHER" id="PTHR23517">
    <property type="entry name" value="RESISTANCE PROTEIN MDTM, PUTATIVE-RELATED-RELATED"/>
    <property type="match status" value="1"/>
</dbReference>
<keyword evidence="10" id="KW-1185">Reference proteome</keyword>
<keyword evidence="2" id="KW-0813">Transport</keyword>
<evidence type="ECO:0000256" key="3">
    <source>
        <dbReference type="ARBA" id="ARBA00022475"/>
    </source>
</evidence>
<feature type="transmembrane region" description="Helical" evidence="7">
    <location>
        <begin position="411"/>
        <end position="431"/>
    </location>
</feature>
<dbReference type="SUPFAM" id="SSF103473">
    <property type="entry name" value="MFS general substrate transporter"/>
    <property type="match status" value="1"/>
</dbReference>